<feature type="domain" description="Ketoreductase" evidence="4">
    <location>
        <begin position="22"/>
        <end position="156"/>
    </location>
</feature>
<dbReference type="PANTHER" id="PTHR43639:SF1">
    <property type="entry name" value="SHORT-CHAIN DEHYDROGENASE_REDUCTASE FAMILY PROTEIN"/>
    <property type="match status" value="1"/>
</dbReference>
<organism evidence="5 6">
    <name type="scientific">Brachybacterium epidermidis</name>
    <dbReference type="NCBI Taxonomy" id="2781983"/>
    <lineage>
        <taxon>Bacteria</taxon>
        <taxon>Bacillati</taxon>
        <taxon>Actinomycetota</taxon>
        <taxon>Actinomycetes</taxon>
        <taxon>Micrococcales</taxon>
        <taxon>Dermabacteraceae</taxon>
        <taxon>Brachybacterium</taxon>
    </lineage>
</organism>
<accession>A0ABR9W3L3</accession>
<dbReference type="Pfam" id="PF00106">
    <property type="entry name" value="adh_short"/>
    <property type="match status" value="1"/>
</dbReference>
<dbReference type="RefSeq" id="WP_193866738.1">
    <property type="nucleotide sequence ID" value="NZ_JADEYR010000018.1"/>
</dbReference>
<evidence type="ECO:0000256" key="3">
    <source>
        <dbReference type="RuleBase" id="RU000363"/>
    </source>
</evidence>
<name>A0ABR9W3L3_9MICO</name>
<keyword evidence="2" id="KW-0560">Oxidoreductase</keyword>
<dbReference type="Proteomes" id="UP000644727">
    <property type="component" value="Unassembled WGS sequence"/>
</dbReference>
<dbReference type="InterPro" id="IPR002347">
    <property type="entry name" value="SDR_fam"/>
</dbReference>
<sequence>MTAPLTIPEPTPLDQLLSLDGKVAIVTGGSRGLGEAIVRRLAEAGATVVFTGRTLSTLQPLADEITASGGAAVAREADAADLDSTRRVVEQAVQRYGRLDILVNNAAVFQNRVFLDTTEELWDQEQAVDLKGAFFAAQIAAEAMITAGNGGRIINILSTDAFRPTGIFAAYSTIKAGLAMATVNMAKELAEHGILVNSVTPGSTITQERIDAIASGDFAGDVLPKDAVRTREKMQSMMPADGPAAMLQRLPLGRPGFPVEIADSVLFFCSAMAGYVTGQNIIIDGAQTLSR</sequence>
<dbReference type="InterPro" id="IPR036291">
    <property type="entry name" value="NAD(P)-bd_dom_sf"/>
</dbReference>
<keyword evidence="6" id="KW-1185">Reference proteome</keyword>
<comment type="caution">
    <text evidence="5">The sequence shown here is derived from an EMBL/GenBank/DDBJ whole genome shotgun (WGS) entry which is preliminary data.</text>
</comment>
<dbReference type="PRINTS" id="PR00080">
    <property type="entry name" value="SDRFAMILY"/>
</dbReference>
<dbReference type="SMART" id="SM00822">
    <property type="entry name" value="PKS_KR"/>
    <property type="match status" value="1"/>
</dbReference>
<protein>
    <submittedName>
        <fullName evidence="5">SDR family NAD(P)-dependent oxidoreductase</fullName>
    </submittedName>
</protein>
<evidence type="ECO:0000313" key="6">
    <source>
        <dbReference type="Proteomes" id="UP000644727"/>
    </source>
</evidence>
<evidence type="ECO:0000256" key="1">
    <source>
        <dbReference type="ARBA" id="ARBA00006484"/>
    </source>
</evidence>
<proteinExistence type="inferred from homology"/>
<dbReference type="PANTHER" id="PTHR43639">
    <property type="entry name" value="OXIDOREDUCTASE, SHORT-CHAIN DEHYDROGENASE/REDUCTASE FAMILY (AFU_ORTHOLOGUE AFUA_5G02870)"/>
    <property type="match status" value="1"/>
</dbReference>
<dbReference type="InterPro" id="IPR057326">
    <property type="entry name" value="KR_dom"/>
</dbReference>
<dbReference type="EMBL" id="JADEYR010000018">
    <property type="protein sequence ID" value="MBE9404997.1"/>
    <property type="molecule type" value="Genomic_DNA"/>
</dbReference>
<gene>
    <name evidence="5" type="ORF">IOE58_12670</name>
</gene>
<reference evidence="5 6" key="1">
    <citation type="submission" date="2020-10" db="EMBL/GenBank/DDBJ databases">
        <title>Draft genome and description of Brachybacterium epidermidis sp nov.</title>
        <authorList>
            <person name="Boxberger M."/>
            <person name="La Scola B."/>
        </authorList>
    </citation>
    <scope>NUCLEOTIDE SEQUENCE [LARGE SCALE GENOMIC DNA]</scope>
    <source>
        <strain evidence="5 6">Marseille-Q2903</strain>
    </source>
</reference>
<dbReference type="CDD" id="cd05233">
    <property type="entry name" value="SDR_c"/>
    <property type="match status" value="1"/>
</dbReference>
<evidence type="ECO:0000259" key="4">
    <source>
        <dbReference type="SMART" id="SM00822"/>
    </source>
</evidence>
<dbReference type="SUPFAM" id="SSF51735">
    <property type="entry name" value="NAD(P)-binding Rossmann-fold domains"/>
    <property type="match status" value="1"/>
</dbReference>
<evidence type="ECO:0000313" key="5">
    <source>
        <dbReference type="EMBL" id="MBE9404997.1"/>
    </source>
</evidence>
<comment type="similarity">
    <text evidence="1 3">Belongs to the short-chain dehydrogenases/reductases (SDR) family.</text>
</comment>
<dbReference type="Gene3D" id="3.40.50.720">
    <property type="entry name" value="NAD(P)-binding Rossmann-like Domain"/>
    <property type="match status" value="1"/>
</dbReference>
<evidence type="ECO:0000256" key="2">
    <source>
        <dbReference type="ARBA" id="ARBA00023002"/>
    </source>
</evidence>
<dbReference type="PRINTS" id="PR00081">
    <property type="entry name" value="GDHRDH"/>
</dbReference>